<evidence type="ECO:0000256" key="2">
    <source>
        <dbReference type="ARBA" id="ARBA00022801"/>
    </source>
</evidence>
<organism evidence="8 9">
    <name type="scientific">Luteolibacter flavescens</name>
    <dbReference type="NCBI Taxonomy" id="1859460"/>
    <lineage>
        <taxon>Bacteria</taxon>
        <taxon>Pseudomonadati</taxon>
        <taxon>Verrucomicrobiota</taxon>
        <taxon>Verrucomicrobiia</taxon>
        <taxon>Verrucomicrobiales</taxon>
        <taxon>Verrucomicrobiaceae</taxon>
        <taxon>Luteolibacter</taxon>
    </lineage>
</organism>
<dbReference type="PROSITE" id="PS51198">
    <property type="entry name" value="UVRD_HELICASE_ATP_BIND"/>
    <property type="match status" value="1"/>
</dbReference>
<evidence type="ECO:0000256" key="3">
    <source>
        <dbReference type="ARBA" id="ARBA00022806"/>
    </source>
</evidence>
<dbReference type="PANTHER" id="PTHR11070">
    <property type="entry name" value="UVRD / RECB / PCRA DNA HELICASE FAMILY MEMBER"/>
    <property type="match status" value="1"/>
</dbReference>
<keyword evidence="3 6" id="KW-0347">Helicase</keyword>
<evidence type="ECO:0000256" key="4">
    <source>
        <dbReference type="ARBA" id="ARBA00022840"/>
    </source>
</evidence>
<keyword evidence="4 6" id="KW-0067">ATP-binding</keyword>
<evidence type="ECO:0000256" key="5">
    <source>
        <dbReference type="ARBA" id="ARBA00034923"/>
    </source>
</evidence>
<keyword evidence="9" id="KW-1185">Reference proteome</keyword>
<reference evidence="8 9" key="1">
    <citation type="submission" date="2022-10" db="EMBL/GenBank/DDBJ databases">
        <title>Luteolibacter flavescens strain MCCC 1K03193, whole genome shotgun sequencing project.</title>
        <authorList>
            <person name="Zhao G."/>
            <person name="Shen L."/>
        </authorList>
    </citation>
    <scope>NUCLEOTIDE SEQUENCE [LARGE SCALE GENOMIC DNA]</scope>
    <source>
        <strain evidence="8 9">MCCC 1K03193</strain>
    </source>
</reference>
<dbReference type="EMBL" id="JAPDDS010000003">
    <property type="protein sequence ID" value="MCW1884417.1"/>
    <property type="molecule type" value="Genomic_DNA"/>
</dbReference>
<feature type="domain" description="UvrD-like helicase ATP-binding" evidence="7">
    <location>
        <begin position="222"/>
        <end position="494"/>
    </location>
</feature>
<dbReference type="InterPro" id="IPR000212">
    <property type="entry name" value="DNA_helicase_UvrD/REP"/>
</dbReference>
<keyword evidence="1 6" id="KW-0547">Nucleotide-binding</keyword>
<dbReference type="RefSeq" id="WP_264500377.1">
    <property type="nucleotide sequence ID" value="NZ_JAPDDS010000003.1"/>
</dbReference>
<dbReference type="PANTHER" id="PTHR11070:SF2">
    <property type="entry name" value="ATP-DEPENDENT DNA HELICASE SRS2"/>
    <property type="match status" value="1"/>
</dbReference>
<accession>A0ABT3FLH2</accession>
<dbReference type="Proteomes" id="UP001207930">
    <property type="component" value="Unassembled WGS sequence"/>
</dbReference>
<evidence type="ECO:0000256" key="6">
    <source>
        <dbReference type="PROSITE-ProRule" id="PRU00560"/>
    </source>
</evidence>
<dbReference type="InterPro" id="IPR014016">
    <property type="entry name" value="UvrD-like_ATP-bd"/>
</dbReference>
<evidence type="ECO:0000256" key="1">
    <source>
        <dbReference type="ARBA" id="ARBA00022741"/>
    </source>
</evidence>
<dbReference type="SUPFAM" id="SSF52540">
    <property type="entry name" value="P-loop containing nucleoside triphosphate hydrolases"/>
    <property type="match status" value="1"/>
</dbReference>
<sequence>MARIIPDQLRGKPGSPLHLFRKVLKKLPDDFTAWFSMEADDGSRPQVFLVWRERYAFLIQVADTSQKMVEAALQRDFFAEDQVIEPEDIGSGERELLEKFVELASGEFGPLEGKLPVKTLVVFPNVEERTIDEVMLMRGDESTGYLGLNQMAPTHFERRLEALAQSTLTEPGIWHMRRIFTPESVVPDDFSARRPADRNIGAAIGGGFLDFDQEWCVKNDLELLPEQEEIVHGKANKTKLVTGVAGSGKSLVLLYRALLSAKLHPRARVLVLTHNKPLRHELERRSAKLSGKRAALDCLTFFQWAGRCLNRDFGSKEFPWGPDQTVKLVSEMRAGRKRLDRFSSAYLVDEIGWIKDHRLLERQAYLDADRAGRGTMMTAGQREDLWELFREYQHELDRRGLTDWHNVALRFHREAVVEKTVKLQTYDAIFIDEAQFFAKLWFEVVLAGLKPGGHLFLAADPTQGFLRRRQSWLAAGIDVRGGRTTKLAKAYRNTRAILRFARDFYQERCGDDPRETDLNVPDDAMLAEIPEDGEAPLVIRVANAQDEIACATNQAAELLGSGLAPGSLLILHADGPKEWALRHALERKLGKDKIRDAKSGPRPSEAFCSVTTLNAATGLEAPVVMLLGMDALLEREGDPRLSAEESAELKNDATRQLYMGFTRAGQRLIVIRTA</sequence>
<comment type="caution">
    <text evidence="8">The sequence shown here is derived from an EMBL/GenBank/DDBJ whole genome shotgun (WGS) entry which is preliminary data.</text>
</comment>
<gene>
    <name evidence="8" type="ORF">OKA04_06715</name>
</gene>
<proteinExistence type="predicted"/>
<dbReference type="Pfam" id="PF00580">
    <property type="entry name" value="UvrD-helicase"/>
    <property type="match status" value="1"/>
</dbReference>
<evidence type="ECO:0000259" key="7">
    <source>
        <dbReference type="PROSITE" id="PS51198"/>
    </source>
</evidence>
<evidence type="ECO:0000313" key="9">
    <source>
        <dbReference type="Proteomes" id="UP001207930"/>
    </source>
</evidence>
<dbReference type="Gene3D" id="3.40.50.300">
    <property type="entry name" value="P-loop containing nucleotide triphosphate hydrolases"/>
    <property type="match status" value="3"/>
</dbReference>
<keyword evidence="2 6" id="KW-0378">Hydrolase</keyword>
<feature type="binding site" evidence="6">
    <location>
        <begin position="243"/>
        <end position="250"/>
    </location>
    <ligand>
        <name>ATP</name>
        <dbReference type="ChEBI" id="CHEBI:30616"/>
    </ligand>
</feature>
<name>A0ABT3FLH2_9BACT</name>
<dbReference type="InterPro" id="IPR027417">
    <property type="entry name" value="P-loop_NTPase"/>
</dbReference>
<protein>
    <recommendedName>
        <fullName evidence="5">DNA 3'-5' helicase II</fullName>
    </recommendedName>
</protein>
<evidence type="ECO:0000313" key="8">
    <source>
        <dbReference type="EMBL" id="MCW1884417.1"/>
    </source>
</evidence>